<evidence type="ECO:0000256" key="4">
    <source>
        <dbReference type="ARBA" id="ARBA00022729"/>
    </source>
</evidence>
<dbReference type="PANTHER" id="PTHR10030:SF37">
    <property type="entry name" value="ALPHA-L-FUCOSIDASE-RELATED"/>
    <property type="match status" value="1"/>
</dbReference>
<dbReference type="InterPro" id="IPR017853">
    <property type="entry name" value="GH"/>
</dbReference>
<keyword evidence="9" id="KW-1185">Reference proteome</keyword>
<evidence type="ECO:0000313" key="8">
    <source>
        <dbReference type="EMBL" id="MFC4619192.1"/>
    </source>
</evidence>
<keyword evidence="6" id="KW-0326">Glycosidase</keyword>
<evidence type="ECO:0000256" key="1">
    <source>
        <dbReference type="ARBA" id="ARBA00004071"/>
    </source>
</evidence>
<evidence type="ECO:0000313" key="9">
    <source>
        <dbReference type="Proteomes" id="UP001596022"/>
    </source>
</evidence>
<dbReference type="Proteomes" id="UP001596022">
    <property type="component" value="Unassembled WGS sequence"/>
</dbReference>
<dbReference type="PRINTS" id="PR00741">
    <property type="entry name" value="GLHYDRLASE29"/>
</dbReference>
<evidence type="ECO:0000256" key="2">
    <source>
        <dbReference type="ARBA" id="ARBA00007951"/>
    </source>
</evidence>
<comment type="caution">
    <text evidence="8">The sequence shown here is derived from an EMBL/GenBank/DDBJ whole genome shotgun (WGS) entry which is preliminary data.</text>
</comment>
<comment type="similarity">
    <text evidence="2">Belongs to the glycosyl hydrolase 29 family.</text>
</comment>
<dbReference type="SMART" id="SM00812">
    <property type="entry name" value="Alpha_L_fucos"/>
    <property type="match status" value="1"/>
</dbReference>
<dbReference type="SUPFAM" id="SSF51445">
    <property type="entry name" value="(Trans)glycosidases"/>
    <property type="match status" value="1"/>
</dbReference>
<keyword evidence="4" id="KW-0732">Signal</keyword>
<dbReference type="InterPro" id="IPR057739">
    <property type="entry name" value="Glyco_hydro_29_N"/>
</dbReference>
<proteinExistence type="inferred from homology"/>
<dbReference type="Gene3D" id="3.20.20.80">
    <property type="entry name" value="Glycosidases"/>
    <property type="match status" value="1"/>
</dbReference>
<reference evidence="9" key="1">
    <citation type="journal article" date="2019" name="Int. J. Syst. Evol. Microbiol.">
        <title>The Global Catalogue of Microorganisms (GCM) 10K type strain sequencing project: providing services to taxonomists for standard genome sequencing and annotation.</title>
        <authorList>
            <consortium name="The Broad Institute Genomics Platform"/>
            <consortium name="The Broad Institute Genome Sequencing Center for Infectious Disease"/>
            <person name="Wu L."/>
            <person name="Ma J."/>
        </authorList>
    </citation>
    <scope>NUCLEOTIDE SEQUENCE [LARGE SCALE GENOMIC DNA]</scope>
    <source>
        <strain evidence="9">CGMCC 1.16306</strain>
    </source>
</reference>
<dbReference type="InterPro" id="IPR016286">
    <property type="entry name" value="FUC_metazoa-typ"/>
</dbReference>
<evidence type="ECO:0000256" key="6">
    <source>
        <dbReference type="ARBA" id="ARBA00023295"/>
    </source>
</evidence>
<dbReference type="EC" id="3.2.1.51" evidence="3"/>
<comment type="function">
    <text evidence="1">Alpha-L-fucosidase is responsible for hydrolyzing the alpha-1,6-linked fucose joined to the reducing-end N-acetylglucosamine of the carbohydrate moieties of glycoproteins.</text>
</comment>
<sequence>MSDRFAYYPDFYGNPDWFLHARFGLFVHWGLYALPARHEWVMTRELTTPENYKKYFEHFEPDLFDPQAWAKTAKAAGMKYVVFTTKHHEGFAMWDSQLTDYKVTNTPIGRDLLKEVVTAFRDEGIKIGLYYSLIDWHHRDFPIDGLHPLREDEEAKAKNNERDMSRYAEYMHGQVKELLTGYGKIDYLWFDFSYPHRDWGFTKGKGAEDWQSEKLEKMVLELQPHILINDRLGLHRGVTTPEQYQPSESLDGNHSKRIIWEACQTMNDSWGYDRDNKNFKSAELLIKMLIDTVSKGGNMLLNVGPNGRGEWDSVSVERLESIGTWMRLHQPSIYGAGRSAFVAPPDCRYTQKSDRLYLHLFSWPFKNIHLEGLAGKVTYARFLHDHSEVGMKTFDPEETLTETENNINPNDVMIILPVIKPDVPVPVIELFLKE</sequence>
<evidence type="ECO:0000256" key="3">
    <source>
        <dbReference type="ARBA" id="ARBA00012662"/>
    </source>
</evidence>
<accession>A0ABV9GLK8</accession>
<evidence type="ECO:0000259" key="7">
    <source>
        <dbReference type="Pfam" id="PF01120"/>
    </source>
</evidence>
<name>A0ABV9GLK8_9BACL</name>
<feature type="domain" description="Glycoside hydrolase family 29 N-terminal" evidence="7">
    <location>
        <begin position="14"/>
        <end position="328"/>
    </location>
</feature>
<gene>
    <name evidence="8" type="ORF">ACFO4N_10750</name>
</gene>
<evidence type="ECO:0000256" key="5">
    <source>
        <dbReference type="ARBA" id="ARBA00022801"/>
    </source>
</evidence>
<organism evidence="8 9">
    <name type="scientific">Camelliibacillus cellulosilyticus</name>
    <dbReference type="NCBI Taxonomy" id="2174486"/>
    <lineage>
        <taxon>Bacteria</taxon>
        <taxon>Bacillati</taxon>
        <taxon>Bacillota</taxon>
        <taxon>Bacilli</taxon>
        <taxon>Bacillales</taxon>
        <taxon>Sporolactobacillaceae</taxon>
        <taxon>Camelliibacillus</taxon>
    </lineage>
</organism>
<dbReference type="InterPro" id="IPR000933">
    <property type="entry name" value="Glyco_hydro_29"/>
</dbReference>
<dbReference type="RefSeq" id="WP_376846289.1">
    <property type="nucleotide sequence ID" value="NZ_JBHSFW010000006.1"/>
</dbReference>
<dbReference type="PIRSF" id="PIRSF001092">
    <property type="entry name" value="Alpha-L-fucosidase"/>
    <property type="match status" value="1"/>
</dbReference>
<dbReference type="EMBL" id="JBHSFW010000006">
    <property type="protein sequence ID" value="MFC4619192.1"/>
    <property type="molecule type" value="Genomic_DNA"/>
</dbReference>
<dbReference type="Pfam" id="PF01120">
    <property type="entry name" value="Alpha_L_fucos"/>
    <property type="match status" value="1"/>
</dbReference>
<dbReference type="PANTHER" id="PTHR10030">
    <property type="entry name" value="ALPHA-L-FUCOSIDASE"/>
    <property type="match status" value="1"/>
</dbReference>
<protein>
    <recommendedName>
        <fullName evidence="3">alpha-L-fucosidase</fullName>
        <ecNumber evidence="3">3.2.1.51</ecNumber>
    </recommendedName>
</protein>
<keyword evidence="5" id="KW-0378">Hydrolase</keyword>